<evidence type="ECO:0000313" key="2">
    <source>
        <dbReference type="Proteomes" id="UP000016511"/>
    </source>
</evidence>
<protein>
    <submittedName>
        <fullName evidence="1">Uncharacterized protein</fullName>
    </submittedName>
</protein>
<dbReference type="STRING" id="649747.HMPREF0083_04930"/>
<reference evidence="1 2" key="1">
    <citation type="submission" date="2013-08" db="EMBL/GenBank/DDBJ databases">
        <authorList>
            <person name="Weinstock G."/>
            <person name="Sodergren E."/>
            <person name="Wylie T."/>
            <person name="Fulton L."/>
            <person name="Fulton R."/>
            <person name="Fronick C."/>
            <person name="O'Laughlin M."/>
            <person name="Godfrey J."/>
            <person name="Miner T."/>
            <person name="Herter B."/>
            <person name="Appelbaum E."/>
            <person name="Cordes M."/>
            <person name="Lek S."/>
            <person name="Wollam A."/>
            <person name="Pepin K.H."/>
            <person name="Palsikar V.B."/>
            <person name="Mitreva M."/>
            <person name="Wilson R.K."/>
        </authorList>
    </citation>
    <scope>NUCLEOTIDE SEQUENCE [LARGE SCALE GENOMIC DNA]</scope>
    <source>
        <strain evidence="1 2">ATCC 12856</strain>
    </source>
</reference>
<evidence type="ECO:0000313" key="1">
    <source>
        <dbReference type="EMBL" id="ERI07033.1"/>
    </source>
</evidence>
<proteinExistence type="predicted"/>
<dbReference type="AlphaFoldDB" id="U1WXQ3"/>
<dbReference type="Proteomes" id="UP000016511">
    <property type="component" value="Unassembled WGS sequence"/>
</dbReference>
<dbReference type="HOGENOM" id="CLU_3021776_0_0_9"/>
<accession>U1WXQ3</accession>
<dbReference type="EMBL" id="AWSJ01000299">
    <property type="protein sequence ID" value="ERI07033.1"/>
    <property type="molecule type" value="Genomic_DNA"/>
</dbReference>
<comment type="caution">
    <text evidence="1">The sequence shown here is derived from an EMBL/GenBank/DDBJ whole genome shotgun (WGS) entry which is preliminary data.</text>
</comment>
<organism evidence="1 2">
    <name type="scientific">Aneurinibacillus aneurinilyticus ATCC 12856</name>
    <dbReference type="NCBI Taxonomy" id="649747"/>
    <lineage>
        <taxon>Bacteria</taxon>
        <taxon>Bacillati</taxon>
        <taxon>Bacillota</taxon>
        <taxon>Bacilli</taxon>
        <taxon>Bacillales</taxon>
        <taxon>Paenibacillaceae</taxon>
        <taxon>Aneurinibacillus group</taxon>
        <taxon>Aneurinibacillus</taxon>
    </lineage>
</organism>
<keyword evidence="2" id="KW-1185">Reference proteome</keyword>
<sequence length="55" mass="6209">MINRHMFVVGGKKKRKGGGRSEKGTLALLLPGRIHPLLFSESPPSNHLNFCYYVR</sequence>
<name>U1WXQ3_ANEAE</name>
<gene>
    <name evidence="1" type="ORF">HMPREF0083_04930</name>
</gene>